<evidence type="ECO:0008006" key="5">
    <source>
        <dbReference type="Google" id="ProtNLM"/>
    </source>
</evidence>
<organism evidence="3 4">
    <name type="scientific">Mariprofundus ferrooxydans PV-1</name>
    <dbReference type="NCBI Taxonomy" id="314345"/>
    <lineage>
        <taxon>Bacteria</taxon>
        <taxon>Pseudomonadati</taxon>
        <taxon>Pseudomonadota</taxon>
        <taxon>Candidatius Mariprofundia</taxon>
        <taxon>Mariprofundales</taxon>
        <taxon>Mariprofundaceae</taxon>
        <taxon>Mariprofundus</taxon>
    </lineage>
</organism>
<feature type="chain" id="PRO_5004171279" description="DUF2782 domain-containing protein" evidence="2">
    <location>
        <begin position="46"/>
        <end position="155"/>
    </location>
</feature>
<dbReference type="Pfam" id="PF11191">
    <property type="entry name" value="DUF2782"/>
    <property type="match status" value="1"/>
</dbReference>
<dbReference type="Gene3D" id="2.20.130.30">
    <property type="entry name" value="Protein of unknown function DUF2782"/>
    <property type="match status" value="1"/>
</dbReference>
<accession>Q0EWJ0</accession>
<dbReference type="EMBL" id="AATS01000019">
    <property type="protein sequence ID" value="EAU53687.1"/>
    <property type="molecule type" value="Genomic_DNA"/>
</dbReference>
<dbReference type="AlphaFoldDB" id="Q0EWJ0"/>
<reference evidence="3 4" key="1">
    <citation type="submission" date="2006-09" db="EMBL/GenBank/DDBJ databases">
        <authorList>
            <person name="Emerson D."/>
            <person name="Ferriera S."/>
            <person name="Johnson J."/>
            <person name="Kravitz S."/>
            <person name="Halpern A."/>
            <person name="Remington K."/>
            <person name="Beeson K."/>
            <person name="Tran B."/>
            <person name="Rogers Y.-H."/>
            <person name="Friedman R."/>
            <person name="Venter J.C."/>
        </authorList>
    </citation>
    <scope>NUCLEOTIDE SEQUENCE [LARGE SCALE GENOMIC DNA]</scope>
    <source>
        <strain evidence="3 4">PV-1</strain>
    </source>
</reference>
<protein>
    <recommendedName>
        <fullName evidence="5">DUF2782 domain-containing protein</fullName>
    </recommendedName>
</protein>
<keyword evidence="4" id="KW-1185">Reference proteome</keyword>
<dbReference type="OrthoDB" id="5296182at2"/>
<comment type="caution">
    <text evidence="3">The sequence shown here is derived from an EMBL/GenBank/DDBJ whole genome shotgun (WGS) entry which is preliminary data.</text>
</comment>
<proteinExistence type="predicted"/>
<evidence type="ECO:0000313" key="4">
    <source>
        <dbReference type="Proteomes" id="UP000005297"/>
    </source>
</evidence>
<dbReference type="InParanoid" id="Q0EWJ0"/>
<feature type="region of interest" description="Disordered" evidence="1">
    <location>
        <begin position="48"/>
        <end position="87"/>
    </location>
</feature>
<dbReference type="STRING" id="314344.AL013_08645"/>
<evidence type="ECO:0000256" key="1">
    <source>
        <dbReference type="SAM" id="MobiDB-lite"/>
    </source>
</evidence>
<name>Q0EWJ0_9PROT</name>
<feature type="signal peptide" evidence="2">
    <location>
        <begin position="1"/>
        <end position="45"/>
    </location>
</feature>
<gene>
    <name evidence="3" type="ORF">SPV1_12560</name>
</gene>
<feature type="compositionally biased region" description="Low complexity" evidence="1">
    <location>
        <begin position="48"/>
        <end position="63"/>
    </location>
</feature>
<sequence>MTVLSERIKKTAAAEPTGCYHACMIVMRVTFSLIMLLMFSLPAQAADDAMAPPDATSSPATTAEQPDVIEKAPNMRDEMKAPDKDTAVDIRSYQRKDGATVTEYGQRGHVFKIKVQPAGGLPAYYLYRDPTGNFVRRLPGGATGITPPSWILKEF</sequence>
<dbReference type="Proteomes" id="UP000005297">
    <property type="component" value="Unassembled WGS sequence"/>
</dbReference>
<dbReference type="InterPro" id="IPR021357">
    <property type="entry name" value="DUF2782"/>
</dbReference>
<dbReference type="HOGENOM" id="CLU_1693377_0_0_0"/>
<feature type="compositionally biased region" description="Basic and acidic residues" evidence="1">
    <location>
        <begin position="68"/>
        <end position="87"/>
    </location>
</feature>
<evidence type="ECO:0000313" key="3">
    <source>
        <dbReference type="EMBL" id="EAU53687.1"/>
    </source>
</evidence>
<keyword evidence="2" id="KW-0732">Signal</keyword>
<evidence type="ECO:0000256" key="2">
    <source>
        <dbReference type="SAM" id="SignalP"/>
    </source>
</evidence>